<dbReference type="SMART" id="SM00091">
    <property type="entry name" value="PAS"/>
    <property type="match status" value="1"/>
</dbReference>
<dbReference type="InterPro" id="IPR011006">
    <property type="entry name" value="CheY-like_superfamily"/>
</dbReference>
<evidence type="ECO:0000256" key="7">
    <source>
        <dbReference type="PROSITE-ProRule" id="PRU00169"/>
    </source>
</evidence>
<dbReference type="InterPro" id="IPR052163">
    <property type="entry name" value="DGC-Regulatory_Protein"/>
</dbReference>
<evidence type="ECO:0000256" key="6">
    <source>
        <dbReference type="ARBA" id="ARBA00070616"/>
    </source>
</evidence>
<keyword evidence="1" id="KW-0808">Transferase</keyword>
<keyword evidence="4" id="KW-0067">ATP-binding</keyword>
<dbReference type="NCBIfam" id="TIGR00229">
    <property type="entry name" value="sensory_box"/>
    <property type="match status" value="1"/>
</dbReference>
<evidence type="ECO:0000313" key="12">
    <source>
        <dbReference type="Proteomes" id="UP000077763"/>
    </source>
</evidence>
<dbReference type="SUPFAM" id="SSF55785">
    <property type="entry name" value="PYP-like sensor domain (PAS domain)"/>
    <property type="match status" value="1"/>
</dbReference>
<evidence type="ECO:0000259" key="10">
    <source>
        <dbReference type="PROSITE" id="PS50887"/>
    </source>
</evidence>
<dbReference type="GO" id="GO:0016301">
    <property type="term" value="F:kinase activity"/>
    <property type="evidence" value="ECO:0007669"/>
    <property type="project" value="UniProtKB-KW"/>
</dbReference>
<dbReference type="CDD" id="cd01949">
    <property type="entry name" value="GGDEF"/>
    <property type="match status" value="1"/>
</dbReference>
<comment type="function">
    <text evidence="5">Putative oxygen sensor; modulates the activity of FixJ, a transcriptional activator of nitrogen fixation fixK gene. FixL probably acts as a kinase that phosphorylates FixJ.</text>
</comment>
<dbReference type="Gene3D" id="3.30.450.20">
    <property type="entry name" value="PAS domain"/>
    <property type="match status" value="1"/>
</dbReference>
<dbReference type="PANTHER" id="PTHR46663:SF3">
    <property type="entry name" value="SLL0267 PROTEIN"/>
    <property type="match status" value="1"/>
</dbReference>
<dbReference type="PROSITE" id="PS50887">
    <property type="entry name" value="GGDEF"/>
    <property type="match status" value="1"/>
</dbReference>
<comment type="caution">
    <text evidence="11">The sequence shown here is derived from an EMBL/GenBank/DDBJ whole genome shotgun (WGS) entry which is preliminary data.</text>
</comment>
<organism evidence="11 12">
    <name type="scientific">Methylomonas methanica</name>
    <dbReference type="NCBI Taxonomy" id="421"/>
    <lineage>
        <taxon>Bacteria</taxon>
        <taxon>Pseudomonadati</taxon>
        <taxon>Pseudomonadota</taxon>
        <taxon>Gammaproteobacteria</taxon>
        <taxon>Methylococcales</taxon>
        <taxon>Methylococcaceae</taxon>
        <taxon>Methylomonas</taxon>
    </lineage>
</organism>
<keyword evidence="2" id="KW-0547">Nucleotide-binding</keyword>
<dbReference type="SUPFAM" id="SSF55073">
    <property type="entry name" value="Nucleotide cyclase"/>
    <property type="match status" value="1"/>
</dbReference>
<evidence type="ECO:0000256" key="3">
    <source>
        <dbReference type="ARBA" id="ARBA00022777"/>
    </source>
</evidence>
<dbReference type="InterPro" id="IPR001789">
    <property type="entry name" value="Sig_transdc_resp-reg_receiver"/>
</dbReference>
<dbReference type="InterPro" id="IPR000160">
    <property type="entry name" value="GGDEF_dom"/>
</dbReference>
<proteinExistence type="predicted"/>
<dbReference type="InterPro" id="IPR043128">
    <property type="entry name" value="Rev_trsase/Diguanyl_cyclase"/>
</dbReference>
<sequence>MHILLVDDSRSIALPVIAFLEQHGNRVTYAQNGQEAIEAYRREEPNLILMDIIMPVMDGIEATRRIKAMSKARWVPILLMSGLSEKKDVIHGLDAGADDYLVKPIDFDVLEARLRSFHRITLIQDSLFSVLNNVYEAILTINEQGMVQSYNRAAERIFGYIADEVIGQNVNMLMPSPYRDEHDDYLGRYLKERIPHVIGIGRKVAGLRKNGQNFPMRLSVTEVRRNNESLFIGLVSDITEEEIARQHIEFLALHDPLTGLPNRTNFNQTLEAVFLNRGDSSFALLFIDLDGFKLINDAMGHDAGDTALKAAASRLRHSLAADDFIARLGGDEFVAIIRNVADADVVLIIANRILESVSQPMELLGKPASMGASIGVAMVPQHGTVASEVLSAADNAMYVAKGSGKGRVVLVGSTT</sequence>
<evidence type="ECO:0000256" key="2">
    <source>
        <dbReference type="ARBA" id="ARBA00022741"/>
    </source>
</evidence>
<dbReference type="InterPro" id="IPR029787">
    <property type="entry name" value="Nucleotide_cyclase"/>
</dbReference>
<gene>
    <name evidence="11" type="ORF">A1353_20375</name>
</gene>
<keyword evidence="7" id="KW-0597">Phosphoprotein</keyword>
<dbReference type="Pfam" id="PF00990">
    <property type="entry name" value="GGDEF"/>
    <property type="match status" value="1"/>
</dbReference>
<dbReference type="InterPro" id="IPR000014">
    <property type="entry name" value="PAS"/>
</dbReference>
<dbReference type="PROSITE" id="PS50110">
    <property type="entry name" value="RESPONSE_REGULATORY"/>
    <property type="match status" value="1"/>
</dbReference>
<dbReference type="Pfam" id="PF00072">
    <property type="entry name" value="Response_reg"/>
    <property type="match status" value="1"/>
</dbReference>
<dbReference type="GO" id="GO:0000160">
    <property type="term" value="P:phosphorelay signal transduction system"/>
    <property type="evidence" value="ECO:0007669"/>
    <property type="project" value="InterPro"/>
</dbReference>
<dbReference type="CDD" id="cd17546">
    <property type="entry name" value="REC_hyHK_CKI1_RcsC-like"/>
    <property type="match status" value="1"/>
</dbReference>
<dbReference type="NCBIfam" id="TIGR00254">
    <property type="entry name" value="GGDEF"/>
    <property type="match status" value="1"/>
</dbReference>
<dbReference type="PROSITE" id="PS50112">
    <property type="entry name" value="PAS"/>
    <property type="match status" value="1"/>
</dbReference>
<feature type="domain" description="PAS" evidence="9">
    <location>
        <begin position="123"/>
        <end position="193"/>
    </location>
</feature>
<dbReference type="SMART" id="SM00448">
    <property type="entry name" value="REC"/>
    <property type="match status" value="1"/>
</dbReference>
<dbReference type="AlphaFoldDB" id="A0A177M1V2"/>
<dbReference type="GO" id="GO:0005524">
    <property type="term" value="F:ATP binding"/>
    <property type="evidence" value="ECO:0007669"/>
    <property type="project" value="UniProtKB-KW"/>
</dbReference>
<dbReference type="PANTHER" id="PTHR46663">
    <property type="entry name" value="DIGUANYLATE CYCLASE DGCT-RELATED"/>
    <property type="match status" value="1"/>
</dbReference>
<accession>A0A177M1V2</accession>
<feature type="domain" description="GGDEF" evidence="10">
    <location>
        <begin position="280"/>
        <end position="413"/>
    </location>
</feature>
<feature type="domain" description="Response regulatory" evidence="8">
    <location>
        <begin position="2"/>
        <end position="118"/>
    </location>
</feature>
<evidence type="ECO:0000256" key="5">
    <source>
        <dbReference type="ARBA" id="ARBA00059827"/>
    </source>
</evidence>
<dbReference type="Pfam" id="PF13426">
    <property type="entry name" value="PAS_9"/>
    <property type="match status" value="1"/>
</dbReference>
<protein>
    <recommendedName>
        <fullName evidence="6">Sensor protein FixL</fullName>
    </recommendedName>
</protein>
<feature type="modified residue" description="4-aspartylphosphate" evidence="7">
    <location>
        <position position="51"/>
    </location>
</feature>
<dbReference type="CDD" id="cd00130">
    <property type="entry name" value="PAS"/>
    <property type="match status" value="1"/>
</dbReference>
<evidence type="ECO:0000259" key="8">
    <source>
        <dbReference type="PROSITE" id="PS50110"/>
    </source>
</evidence>
<dbReference type="SMART" id="SM00267">
    <property type="entry name" value="GGDEF"/>
    <property type="match status" value="1"/>
</dbReference>
<reference evidence="11 12" key="1">
    <citation type="submission" date="2016-03" db="EMBL/GenBank/DDBJ databases">
        <authorList>
            <person name="Ploux O."/>
        </authorList>
    </citation>
    <scope>NUCLEOTIDE SEQUENCE [LARGE SCALE GENOMIC DNA]</scope>
    <source>
        <strain evidence="11 12">R-45371</strain>
    </source>
</reference>
<keyword evidence="3" id="KW-0418">Kinase</keyword>
<evidence type="ECO:0000313" key="11">
    <source>
        <dbReference type="EMBL" id="OAH99687.1"/>
    </source>
</evidence>
<dbReference type="Gene3D" id="3.30.70.270">
    <property type="match status" value="1"/>
</dbReference>
<dbReference type="SUPFAM" id="SSF52172">
    <property type="entry name" value="CheY-like"/>
    <property type="match status" value="1"/>
</dbReference>
<dbReference type="Proteomes" id="UP000077763">
    <property type="component" value="Unassembled WGS sequence"/>
</dbReference>
<dbReference type="EMBL" id="LUUH01000081">
    <property type="protein sequence ID" value="OAH99687.1"/>
    <property type="molecule type" value="Genomic_DNA"/>
</dbReference>
<evidence type="ECO:0000259" key="9">
    <source>
        <dbReference type="PROSITE" id="PS50112"/>
    </source>
</evidence>
<dbReference type="RefSeq" id="WP_064038093.1">
    <property type="nucleotide sequence ID" value="NZ_LUUH01000081.1"/>
</dbReference>
<evidence type="ECO:0000256" key="4">
    <source>
        <dbReference type="ARBA" id="ARBA00022840"/>
    </source>
</evidence>
<evidence type="ECO:0000256" key="1">
    <source>
        <dbReference type="ARBA" id="ARBA00022679"/>
    </source>
</evidence>
<dbReference type="Gene3D" id="3.40.50.2300">
    <property type="match status" value="1"/>
</dbReference>
<dbReference type="InterPro" id="IPR035965">
    <property type="entry name" value="PAS-like_dom_sf"/>
</dbReference>
<name>A0A177M1V2_METMH</name>
<dbReference type="FunFam" id="3.30.450.20:FF:000060">
    <property type="entry name" value="Sensor protein FixL"/>
    <property type="match status" value="1"/>
</dbReference>